<protein>
    <submittedName>
        <fullName evidence="5">Twitching motility two-component system response regulator PilH</fullName>
    </submittedName>
</protein>
<dbReference type="GO" id="GO:0000160">
    <property type="term" value="P:phosphorelay signal transduction system"/>
    <property type="evidence" value="ECO:0007669"/>
    <property type="project" value="UniProtKB-KW"/>
</dbReference>
<proteinExistence type="predicted"/>
<organism evidence="5 6">
    <name type="scientific">Phormidesmis priestleyi Ana</name>
    <dbReference type="NCBI Taxonomy" id="1666911"/>
    <lineage>
        <taxon>Bacteria</taxon>
        <taxon>Bacillati</taxon>
        <taxon>Cyanobacteriota</taxon>
        <taxon>Cyanophyceae</taxon>
        <taxon>Leptolyngbyales</taxon>
        <taxon>Leptolyngbyaceae</taxon>
        <taxon>Phormidesmis</taxon>
    </lineage>
</organism>
<accession>A0A0P8A0M2</accession>
<dbReference type="Proteomes" id="UP000050465">
    <property type="component" value="Unassembled WGS sequence"/>
</dbReference>
<dbReference type="PATRIC" id="fig|1666911.3.peg.5174"/>
<evidence type="ECO:0000313" key="6">
    <source>
        <dbReference type="Proteomes" id="UP000050465"/>
    </source>
</evidence>
<dbReference type="PANTHER" id="PTHR44591:SF14">
    <property type="entry name" value="PROTEIN PILG"/>
    <property type="match status" value="1"/>
</dbReference>
<evidence type="ECO:0000313" key="5">
    <source>
        <dbReference type="EMBL" id="KPQ36460.1"/>
    </source>
</evidence>
<dbReference type="AlphaFoldDB" id="A0A0P8A0M2"/>
<evidence type="ECO:0000256" key="1">
    <source>
        <dbReference type="ARBA" id="ARBA00022553"/>
    </source>
</evidence>
<dbReference type="EMBL" id="LJZR01000006">
    <property type="protein sequence ID" value="KPQ36460.1"/>
    <property type="molecule type" value="Genomic_DNA"/>
</dbReference>
<feature type="modified residue" description="4-aspartylphosphate" evidence="3">
    <location>
        <position position="52"/>
    </location>
</feature>
<keyword evidence="1 3" id="KW-0597">Phosphoprotein</keyword>
<dbReference type="PANTHER" id="PTHR44591">
    <property type="entry name" value="STRESS RESPONSE REGULATOR PROTEIN 1"/>
    <property type="match status" value="1"/>
</dbReference>
<dbReference type="InterPro" id="IPR050595">
    <property type="entry name" value="Bact_response_regulator"/>
</dbReference>
<dbReference type="PROSITE" id="PS50110">
    <property type="entry name" value="RESPONSE_REGULATORY"/>
    <property type="match status" value="1"/>
</dbReference>
<gene>
    <name evidence="5" type="primary">pilH-2</name>
    <name evidence="5" type="ORF">HLUCCA11_06245</name>
</gene>
<keyword evidence="2" id="KW-0902">Two-component regulatory system</keyword>
<dbReference type="Pfam" id="PF00072">
    <property type="entry name" value="Response_reg"/>
    <property type="match status" value="1"/>
</dbReference>
<dbReference type="STRING" id="1666911.HLUCCA11_06245"/>
<evidence type="ECO:0000259" key="4">
    <source>
        <dbReference type="PROSITE" id="PS50110"/>
    </source>
</evidence>
<comment type="caution">
    <text evidence="5">The sequence shown here is derived from an EMBL/GenBank/DDBJ whole genome shotgun (WGS) entry which is preliminary data.</text>
</comment>
<dbReference type="InterPro" id="IPR001789">
    <property type="entry name" value="Sig_transdc_resp-reg_receiver"/>
</dbReference>
<evidence type="ECO:0000256" key="2">
    <source>
        <dbReference type="ARBA" id="ARBA00023012"/>
    </source>
</evidence>
<name>A0A0P8A0M2_9CYAN</name>
<reference evidence="5 6" key="1">
    <citation type="submission" date="2015-09" db="EMBL/GenBank/DDBJ databases">
        <title>Identification and resolution of microdiversity through metagenomic sequencing of parallel consortia.</title>
        <authorList>
            <person name="Nelson W.C."/>
            <person name="Romine M.F."/>
            <person name="Lindemann S.R."/>
        </authorList>
    </citation>
    <scope>NUCLEOTIDE SEQUENCE [LARGE SCALE GENOMIC DNA]</scope>
    <source>
        <strain evidence="5">Ana</strain>
    </source>
</reference>
<dbReference type="Gene3D" id="3.40.50.2300">
    <property type="match status" value="1"/>
</dbReference>
<dbReference type="SMART" id="SM00448">
    <property type="entry name" value="REC"/>
    <property type="match status" value="1"/>
</dbReference>
<feature type="domain" description="Response regulatory" evidence="4">
    <location>
        <begin position="3"/>
        <end position="119"/>
    </location>
</feature>
<dbReference type="InterPro" id="IPR011006">
    <property type="entry name" value="CheY-like_superfamily"/>
</dbReference>
<evidence type="ECO:0000256" key="3">
    <source>
        <dbReference type="PROSITE-ProRule" id="PRU00169"/>
    </source>
</evidence>
<sequence length="124" mass="13657">MSTILVVDDSPMLREMISGLLDKSGLTISVAKDGQEAKEKISTAPPDLVVLDVVMPNMNGYELCRWVKTNPSTQHVLVILCSSKSEEFDRYWGIKQGADAYVIKPFRPGELLNTVKTLLASKCA</sequence>
<dbReference type="SUPFAM" id="SSF52172">
    <property type="entry name" value="CheY-like"/>
    <property type="match status" value="1"/>
</dbReference>